<geneLocation type="plasmid" evidence="1 4">
    <name>2</name>
</geneLocation>
<geneLocation type="plasmid" evidence="3 5">
    <name>unnamed3</name>
</geneLocation>
<dbReference type="Proteomes" id="UP000031876">
    <property type="component" value="Plasmid 2"/>
</dbReference>
<evidence type="ECO:0000313" key="5">
    <source>
        <dbReference type="Proteomes" id="UP000501107"/>
    </source>
</evidence>
<dbReference type="AlphaFoldDB" id="A0A0B5NCT3"/>
<dbReference type="Proteomes" id="UP000501107">
    <property type="component" value="Plasmid unnamed3"/>
</dbReference>
<dbReference type="EMBL" id="CP053979">
    <property type="protein sequence ID" value="QKH22932.1"/>
    <property type="molecule type" value="Genomic_DNA"/>
</dbReference>
<dbReference type="Proteomes" id="UP001181533">
    <property type="component" value="Unassembled WGS sequence"/>
</dbReference>
<keyword evidence="3" id="KW-0614">Plasmid</keyword>
<reference evidence="3 5" key="3">
    <citation type="submission" date="2020-05" db="EMBL/GenBank/DDBJ databases">
        <title>FDA dAtabase for Regulatory Grade micrObial Sequences (FDA-ARGOS): Supporting development and validation of Infectious Disease Dx tests.</title>
        <authorList>
            <person name="Nelson B."/>
            <person name="Plummer A."/>
            <person name="Tallon L."/>
            <person name="Sadzewicz L."/>
            <person name="Zhao X."/>
            <person name="Vavikolanu K."/>
            <person name="Mehta A."/>
            <person name="Aluvathingal J."/>
            <person name="Nadendla S."/>
            <person name="Myers T."/>
            <person name="Yan Y."/>
            <person name="Sichtig H."/>
        </authorList>
    </citation>
    <scope>NUCLEOTIDE SEQUENCE [LARGE SCALE GENOMIC DNA]</scope>
    <source>
        <strain evidence="3 5">FDAARGOS_795</strain>
        <plasmid evidence="3 5">unnamed3</plasmid>
    </source>
</reference>
<protein>
    <submittedName>
        <fullName evidence="3">Uncharacterized protein</fullName>
    </submittedName>
</protein>
<reference evidence="1 4" key="1">
    <citation type="journal article" date="2015" name="Genome Announc.">
        <title>Complete genome sequences for 35 biothreat assay-relevant bacillus species.</title>
        <authorList>
            <person name="Johnson S.L."/>
            <person name="Daligault H.E."/>
            <person name="Davenport K.W."/>
            <person name="Jaissle J."/>
            <person name="Frey K.G."/>
            <person name="Ladner J.T."/>
            <person name="Broomall S.M."/>
            <person name="Bishop-Lilly K.A."/>
            <person name="Bruce D.C."/>
            <person name="Gibbons H.S."/>
            <person name="Coyne S.R."/>
            <person name="Lo C.C."/>
            <person name="Meincke L."/>
            <person name="Munk A.C."/>
            <person name="Koroleva G.I."/>
            <person name="Rosenzweig C.N."/>
            <person name="Palacios G.F."/>
            <person name="Redden C.L."/>
            <person name="Minogue T.D."/>
            <person name="Chain P.S."/>
        </authorList>
    </citation>
    <scope>NUCLEOTIDE SEQUENCE [LARGE SCALE GENOMIC DNA]</scope>
    <source>
        <strain evidence="1 4">HD1011</strain>
        <plasmid evidence="1 4">2</plasmid>
    </source>
</reference>
<name>A0A0B5NCT3_BACTU</name>
<dbReference type="EMBL" id="VKQN01000001">
    <property type="protein sequence ID" value="MDR4174636.1"/>
    <property type="molecule type" value="Genomic_DNA"/>
</dbReference>
<evidence type="ECO:0000313" key="1">
    <source>
        <dbReference type="EMBL" id="AJG74165.1"/>
    </source>
</evidence>
<sequence>MLKLETNHIIENGEVKFHVAQLKDGEKELFQTGDLTVYQSFLRKLGIELRTPVKSEVGNILIQNTYHLDQTIALRPFTNKEEVPLRAEYVITVVDSIVTEGAVSIKEDIITIWYPALELGTEKLKRLAFELFKKRNSDISRVPVFLIDYMVDNQYYKSESEGK</sequence>
<accession>A0A0B5NCT3</accession>
<evidence type="ECO:0000313" key="3">
    <source>
        <dbReference type="EMBL" id="QKH22932.1"/>
    </source>
</evidence>
<dbReference type="RefSeq" id="WP_000915516.1">
    <property type="nucleotide sequence ID" value="NZ_CP009334.1"/>
</dbReference>
<dbReference type="EMBL" id="CP009334">
    <property type="protein sequence ID" value="AJG74165.1"/>
    <property type="molecule type" value="Genomic_DNA"/>
</dbReference>
<evidence type="ECO:0000313" key="2">
    <source>
        <dbReference type="EMBL" id="MDR4174636.1"/>
    </source>
</evidence>
<evidence type="ECO:0000313" key="4">
    <source>
        <dbReference type="Proteomes" id="UP000031876"/>
    </source>
</evidence>
<gene>
    <name evidence="1" type="ORF">BF38_6062</name>
    <name evidence="2" type="ORF">FO599_00640</name>
    <name evidence="3" type="ORF">FOC89_02835</name>
</gene>
<organism evidence="3 5">
    <name type="scientific">Bacillus thuringiensis</name>
    <dbReference type="NCBI Taxonomy" id="1428"/>
    <lineage>
        <taxon>Bacteria</taxon>
        <taxon>Bacillati</taxon>
        <taxon>Bacillota</taxon>
        <taxon>Bacilli</taxon>
        <taxon>Bacillales</taxon>
        <taxon>Bacillaceae</taxon>
        <taxon>Bacillus</taxon>
        <taxon>Bacillus cereus group</taxon>
    </lineage>
</organism>
<dbReference type="KEGG" id="btw:BF38_6062"/>
<reference evidence="2" key="2">
    <citation type="submission" date="2019-07" db="EMBL/GenBank/DDBJ databases">
        <title>Phylogenomic Reclassification of ATCC Bacillus Strains and Various Taxa within the Genus Bacillus.</title>
        <authorList>
            <person name="Riojas M.A."/>
            <person name="Frank A.M."/>
            <person name="Fenn S.L."/>
            <person name="King S.P."/>
            <person name="Brower S.M."/>
            <person name="Hazbon M.H."/>
        </authorList>
    </citation>
    <scope>NUCLEOTIDE SEQUENCE</scope>
    <source>
        <strain evidence="2">ATCC 35646</strain>
    </source>
</reference>
<proteinExistence type="predicted"/>